<comment type="caution">
    <text evidence="1">The sequence shown here is derived from an EMBL/GenBank/DDBJ whole genome shotgun (WGS) entry which is preliminary data.</text>
</comment>
<evidence type="ECO:0000313" key="2">
    <source>
        <dbReference type="Proteomes" id="UP001058074"/>
    </source>
</evidence>
<name>A0ACB5RH99_9CLOT</name>
<dbReference type="EMBL" id="BROD01000001">
    <property type="protein sequence ID" value="GKX68473.1"/>
    <property type="molecule type" value="Genomic_DNA"/>
</dbReference>
<reference evidence="1" key="1">
    <citation type="journal article" date="2025" name="Int. J. Syst. Evol. Microbiol.">
        <title>Inconstantimicrobium mannanitabidum sp. nov., a novel member of the family Clostridiaceae isolated from anoxic soil under the treatment of reductive soil disinfestation.</title>
        <authorList>
            <person name="Ueki A."/>
            <person name="Tonouchi A."/>
            <person name="Honma S."/>
            <person name="Kaku N."/>
            <person name="Ueki K."/>
        </authorList>
    </citation>
    <scope>NUCLEOTIDE SEQUENCE</scope>
    <source>
        <strain evidence="1">TW13</strain>
    </source>
</reference>
<gene>
    <name evidence="1" type="ORF">rsdtw13_37310</name>
</gene>
<protein>
    <submittedName>
        <fullName evidence="1">Peptidase</fullName>
    </submittedName>
</protein>
<evidence type="ECO:0000313" key="1">
    <source>
        <dbReference type="EMBL" id="GKX68473.1"/>
    </source>
</evidence>
<keyword evidence="2" id="KW-1185">Reference proteome</keyword>
<proteinExistence type="predicted"/>
<dbReference type="Proteomes" id="UP001058074">
    <property type="component" value="Unassembled WGS sequence"/>
</dbReference>
<sequence>MINKKIDTNLAYYLKNNIYKNYRVLIECKHFSKNISSKIISLKGTVLYYIESLNLIAAELSPKGVERILEFPEVSYVCFDEYVHLCATPTGVTTANGLRFSANYKFTGKGIGIAVIDSGVYPHKDLLEPSNKIKHFRDLINNLSYPYDDNGHGTFISGLLCASGLYSKYVYKGIAANAHICSFKAFDGKGKGFVSSILYALNCVFDICTDYNIRVICLPGELLMHNYIIEIYFDKLFKICCDKNIIVVVPAGSNSGSLSSITGFATSKHCITAGGLLSSSKQYKPYKYSSSGPYGKLTKPDLAACADSITSLNSDITYLSERNGIKLYPHNLENLYTTYSGTSCAAAYISAIIALLLEDNPSLGFNDVLSILKLACIPIELDKTIIGAGIVDFNKLIT</sequence>
<accession>A0ACB5RH99</accession>
<organism evidence="1 2">
    <name type="scientific">Inconstantimicrobium mannanitabidum</name>
    <dbReference type="NCBI Taxonomy" id="1604901"/>
    <lineage>
        <taxon>Bacteria</taxon>
        <taxon>Bacillati</taxon>
        <taxon>Bacillota</taxon>
        <taxon>Clostridia</taxon>
        <taxon>Eubacteriales</taxon>
        <taxon>Clostridiaceae</taxon>
        <taxon>Inconstantimicrobium</taxon>
    </lineage>
</organism>